<dbReference type="RefSeq" id="WP_090626721.1">
    <property type="nucleotide sequence ID" value="NZ_FOQO01000005.1"/>
</dbReference>
<dbReference type="SUPFAM" id="SSF88659">
    <property type="entry name" value="Sigma3 and sigma4 domains of RNA polymerase sigma factors"/>
    <property type="match status" value="1"/>
</dbReference>
<protein>
    <submittedName>
        <fullName evidence="7">RNA polymerase sigma-70 factor, ECF subfamily</fullName>
    </submittedName>
</protein>
<dbReference type="Gene3D" id="1.10.1740.10">
    <property type="match status" value="1"/>
</dbReference>
<keyword evidence="4" id="KW-0804">Transcription</keyword>
<keyword evidence="2" id="KW-0805">Transcription regulation</keyword>
<dbReference type="GO" id="GO:0016987">
    <property type="term" value="F:sigma factor activity"/>
    <property type="evidence" value="ECO:0007669"/>
    <property type="project" value="UniProtKB-KW"/>
</dbReference>
<comment type="similarity">
    <text evidence="1">Belongs to the sigma-70 factor family. ECF subfamily.</text>
</comment>
<gene>
    <name evidence="7" type="ORF">SAMN05444682_10561</name>
</gene>
<dbReference type="EMBL" id="FOQO01000005">
    <property type="protein sequence ID" value="SFI66352.1"/>
    <property type="molecule type" value="Genomic_DNA"/>
</dbReference>
<dbReference type="InterPro" id="IPR013324">
    <property type="entry name" value="RNA_pol_sigma_r3/r4-like"/>
</dbReference>
<keyword evidence="3" id="KW-0731">Sigma factor</keyword>
<dbReference type="GO" id="GO:0003677">
    <property type="term" value="F:DNA binding"/>
    <property type="evidence" value="ECO:0007669"/>
    <property type="project" value="InterPro"/>
</dbReference>
<evidence type="ECO:0000256" key="2">
    <source>
        <dbReference type="ARBA" id="ARBA00023015"/>
    </source>
</evidence>
<dbReference type="AlphaFoldDB" id="A0A1I3K1I0"/>
<evidence type="ECO:0000313" key="8">
    <source>
        <dbReference type="Proteomes" id="UP000198670"/>
    </source>
</evidence>
<sequence>MTQNTDNTQLLEALRSGDANAFERIYLQMGEQLLHYVHSRIQNRAVSEEIIQEIFISLWMRRHDLSIRTALEPYLFSAAKHKILSHIRSEKVRRRYAEHFALFVAQHHANMTADLLDVADLEAVIEERIATLPPKCQQAFRMSRFAHKSIAEIAEEMDISARTVENYITKALKYLREALSRGQWTFVLIGLFLSCF</sequence>
<dbReference type="NCBIfam" id="TIGR02985">
    <property type="entry name" value="Sig70_bacteroi1"/>
    <property type="match status" value="1"/>
</dbReference>
<feature type="domain" description="RNA polymerase sigma-70 region 2" evidence="5">
    <location>
        <begin position="27"/>
        <end position="91"/>
    </location>
</feature>
<dbReference type="Proteomes" id="UP000198670">
    <property type="component" value="Unassembled WGS sequence"/>
</dbReference>
<dbReference type="Pfam" id="PF08281">
    <property type="entry name" value="Sigma70_r4_2"/>
    <property type="match status" value="1"/>
</dbReference>
<dbReference type="GO" id="GO:0006352">
    <property type="term" value="P:DNA-templated transcription initiation"/>
    <property type="evidence" value="ECO:0007669"/>
    <property type="project" value="InterPro"/>
</dbReference>
<dbReference type="InterPro" id="IPR014327">
    <property type="entry name" value="RNA_pol_sigma70_bacteroid"/>
</dbReference>
<dbReference type="Gene3D" id="1.10.10.10">
    <property type="entry name" value="Winged helix-like DNA-binding domain superfamily/Winged helix DNA-binding domain"/>
    <property type="match status" value="1"/>
</dbReference>
<evidence type="ECO:0000259" key="6">
    <source>
        <dbReference type="Pfam" id="PF08281"/>
    </source>
</evidence>
<dbReference type="SUPFAM" id="SSF88946">
    <property type="entry name" value="Sigma2 domain of RNA polymerase sigma factors"/>
    <property type="match status" value="1"/>
</dbReference>
<name>A0A1I3K1I0_9SPHI</name>
<evidence type="ECO:0000259" key="5">
    <source>
        <dbReference type="Pfam" id="PF04542"/>
    </source>
</evidence>
<dbReference type="InterPro" id="IPR014284">
    <property type="entry name" value="RNA_pol_sigma-70_dom"/>
</dbReference>
<accession>A0A1I3K1I0</accession>
<dbReference type="InterPro" id="IPR013325">
    <property type="entry name" value="RNA_pol_sigma_r2"/>
</dbReference>
<dbReference type="InterPro" id="IPR013249">
    <property type="entry name" value="RNA_pol_sigma70_r4_t2"/>
</dbReference>
<dbReference type="Pfam" id="PF04542">
    <property type="entry name" value="Sigma70_r2"/>
    <property type="match status" value="1"/>
</dbReference>
<feature type="domain" description="RNA polymerase sigma factor 70 region 4 type 2" evidence="6">
    <location>
        <begin position="125"/>
        <end position="175"/>
    </location>
</feature>
<dbReference type="InterPro" id="IPR039425">
    <property type="entry name" value="RNA_pol_sigma-70-like"/>
</dbReference>
<evidence type="ECO:0000256" key="4">
    <source>
        <dbReference type="ARBA" id="ARBA00023163"/>
    </source>
</evidence>
<dbReference type="InterPro" id="IPR036388">
    <property type="entry name" value="WH-like_DNA-bd_sf"/>
</dbReference>
<dbReference type="NCBIfam" id="TIGR02937">
    <property type="entry name" value="sigma70-ECF"/>
    <property type="match status" value="1"/>
</dbReference>
<dbReference type="STRING" id="1477437.SAMN05444682_10561"/>
<organism evidence="7 8">
    <name type="scientific">Parapedobacter indicus</name>
    <dbReference type="NCBI Taxonomy" id="1477437"/>
    <lineage>
        <taxon>Bacteria</taxon>
        <taxon>Pseudomonadati</taxon>
        <taxon>Bacteroidota</taxon>
        <taxon>Sphingobacteriia</taxon>
        <taxon>Sphingobacteriales</taxon>
        <taxon>Sphingobacteriaceae</taxon>
        <taxon>Parapedobacter</taxon>
    </lineage>
</organism>
<dbReference type="PANTHER" id="PTHR43133">
    <property type="entry name" value="RNA POLYMERASE ECF-TYPE SIGMA FACTO"/>
    <property type="match status" value="1"/>
</dbReference>
<evidence type="ECO:0000256" key="1">
    <source>
        <dbReference type="ARBA" id="ARBA00010641"/>
    </source>
</evidence>
<dbReference type="PANTHER" id="PTHR43133:SF46">
    <property type="entry name" value="RNA POLYMERASE SIGMA-70 FACTOR ECF SUBFAMILY"/>
    <property type="match status" value="1"/>
</dbReference>
<keyword evidence="8" id="KW-1185">Reference proteome</keyword>
<evidence type="ECO:0000256" key="3">
    <source>
        <dbReference type="ARBA" id="ARBA00023082"/>
    </source>
</evidence>
<dbReference type="InterPro" id="IPR007627">
    <property type="entry name" value="RNA_pol_sigma70_r2"/>
</dbReference>
<proteinExistence type="inferred from homology"/>
<evidence type="ECO:0000313" key="7">
    <source>
        <dbReference type="EMBL" id="SFI66352.1"/>
    </source>
</evidence>
<dbReference type="OrthoDB" id="665981at2"/>
<reference evidence="7 8" key="1">
    <citation type="submission" date="2016-10" db="EMBL/GenBank/DDBJ databases">
        <authorList>
            <person name="de Groot N.N."/>
        </authorList>
    </citation>
    <scope>NUCLEOTIDE SEQUENCE [LARGE SCALE GENOMIC DNA]</scope>
    <source>
        <strain evidence="7 8">RK1</strain>
    </source>
</reference>